<dbReference type="SUPFAM" id="SSF48371">
    <property type="entry name" value="ARM repeat"/>
    <property type="match status" value="1"/>
</dbReference>
<dbReference type="AlphaFoldDB" id="A0A1D1VPV8"/>
<dbReference type="Pfam" id="PF03810">
    <property type="entry name" value="IBN_N"/>
    <property type="match status" value="1"/>
</dbReference>
<keyword evidence="7" id="KW-0539">Nucleus</keyword>
<dbReference type="PROSITE" id="PS50166">
    <property type="entry name" value="IMPORTIN_B_NT"/>
    <property type="match status" value="1"/>
</dbReference>
<keyword evidence="5" id="KW-0963">Cytoplasm</keyword>
<name>A0A1D1VPV8_RAMVA</name>
<keyword evidence="11" id="KW-1185">Reference proteome</keyword>
<evidence type="ECO:0000256" key="5">
    <source>
        <dbReference type="ARBA" id="ARBA00022490"/>
    </source>
</evidence>
<comment type="subcellular location">
    <subcellularLocation>
        <location evidence="2">Cytoplasm</location>
    </subcellularLocation>
    <subcellularLocation>
        <location evidence="1">Nucleus</location>
    </subcellularLocation>
</comment>
<evidence type="ECO:0000256" key="1">
    <source>
        <dbReference type="ARBA" id="ARBA00004123"/>
    </source>
</evidence>
<comment type="caution">
    <text evidence="10">The sequence shown here is derived from an EMBL/GenBank/DDBJ whole genome shotgun (WGS) entry which is preliminary data.</text>
</comment>
<dbReference type="PANTHER" id="PTHR10997:SF18">
    <property type="entry name" value="D-IMPORTIN 7_RANBP7"/>
    <property type="match status" value="1"/>
</dbReference>
<evidence type="ECO:0000313" key="10">
    <source>
        <dbReference type="EMBL" id="GAV01758.1"/>
    </source>
</evidence>
<organism evidence="10 11">
    <name type="scientific">Ramazzottius varieornatus</name>
    <name type="common">Water bear</name>
    <name type="synonym">Tardigrade</name>
    <dbReference type="NCBI Taxonomy" id="947166"/>
    <lineage>
        <taxon>Eukaryota</taxon>
        <taxon>Metazoa</taxon>
        <taxon>Ecdysozoa</taxon>
        <taxon>Tardigrada</taxon>
        <taxon>Eutardigrada</taxon>
        <taxon>Parachela</taxon>
        <taxon>Hypsibioidea</taxon>
        <taxon>Ramazzottiidae</taxon>
        <taxon>Ramazzottius</taxon>
    </lineage>
</organism>
<evidence type="ECO:0000256" key="7">
    <source>
        <dbReference type="ARBA" id="ARBA00023242"/>
    </source>
</evidence>
<evidence type="ECO:0000256" key="2">
    <source>
        <dbReference type="ARBA" id="ARBA00004496"/>
    </source>
</evidence>
<feature type="region of interest" description="Disordered" evidence="8">
    <location>
        <begin position="897"/>
        <end position="953"/>
    </location>
</feature>
<dbReference type="SMART" id="SM00913">
    <property type="entry name" value="IBN_N"/>
    <property type="match status" value="1"/>
</dbReference>
<keyword evidence="4" id="KW-0813">Transport</keyword>
<dbReference type="Gene3D" id="1.25.10.10">
    <property type="entry name" value="Leucine-rich Repeat Variant"/>
    <property type="match status" value="1"/>
</dbReference>
<sequence length="1029" mass="118844">MVGMENIAYLCASTLDPVHRKAAEEQLNQMRKIINFGPMLLEHVRDGKAELPSRTAAVVYLKNYIIHHWDDVTEGETQKARERGEPIPFNIHEQDRSILRDKILETVIDSPEVLRVQLAMALETICKADFPGRWSDIVQRVNLVLASPQHELWYGALIALYRLIHAFEYRVSDDRSAIDEAMKFLQPLLLRRLHELTGDTSEQSMLLIKTILKVFYCYIQFDFPLKILNFEMTEQWIMTILRVFDSPVPPKVNELEEDERQDTIWWKSKKWCLHIFAKIFDRYGSPKDVKKDYLAFANFFVAKLAKVILQSVFVLLDSYIRGTYISQRCLQQSLAYVRQALKVPSCWKLIKPHAHDLLSRVIFPIMCFKEEDKEMWEDNPIDWILERSDMHAEFMSAEAAAQYLLHTLCKKHPNLIPDILTFTLGQMTPDPARAREKDGALHFLGIMGRVLMRRKPYKDQVEQLLVVHGYPEMRNPEPFIRYRAVWLFRQFSYLEYKNKDHLYIGLESARQLLMNPAEHLPVRVEAALTLNEVLDNQKAAEDFLRPHAIAILRVTLELVHTTNYEELSEVLQTFVVEFPDEVSVCAIELAQHLLATFGTIVDKRGAEEEERSSVLTGISVLQTMELLNDCTIEKPQLNTQLAPIIIQVIELILEKDLSEYFEEMFGLLTSLTSKQISPALWQGLDICAQILRKKDSGIDYFTDMIVCLYNYATRDAQGLLSDPRRLQVMCEMCEYVLGNDEAGEDGQCQAAKLLEVLVLSYQGLITPYVPAIMQVVLQKLMYPASPLMSELKTQLILVIVAALYYDTALALDFLNKWRAETEGEGMLLMKFLAMWLDEIDCMFGKHDKKMAVLGLTIFMRLPQHLRAHFAIQSIVAKLLPSCLLLFQGLKRMYTHKETDSDDEWEDEEEGEEEVVHTDEEDHEPSAGKVGGEVVAEDEDYDDDDEDWQSEGYQSDTLKQMTTPLDQDSVDEFAIFRQVVMEVQQYDPQWWSILAGSIGETNNNLLGEMLRFAEERHHNTPAQQPHVKQQ</sequence>
<evidence type="ECO:0000256" key="4">
    <source>
        <dbReference type="ARBA" id="ARBA00022448"/>
    </source>
</evidence>
<protein>
    <recommendedName>
        <fullName evidence="9">Importin N-terminal domain-containing protein</fullName>
    </recommendedName>
</protein>
<evidence type="ECO:0000256" key="3">
    <source>
        <dbReference type="ARBA" id="ARBA00007991"/>
    </source>
</evidence>
<dbReference type="OrthoDB" id="760868at2759"/>
<feature type="compositionally biased region" description="Basic and acidic residues" evidence="8">
    <location>
        <begin position="913"/>
        <end position="925"/>
    </location>
</feature>
<dbReference type="GO" id="GO:0005829">
    <property type="term" value="C:cytosol"/>
    <property type="evidence" value="ECO:0007669"/>
    <property type="project" value="TreeGrafter"/>
</dbReference>
<dbReference type="InterPro" id="IPR058669">
    <property type="entry name" value="TPR_IPO7/11-like"/>
</dbReference>
<evidence type="ECO:0000256" key="8">
    <source>
        <dbReference type="SAM" id="MobiDB-lite"/>
    </source>
</evidence>
<dbReference type="Proteomes" id="UP000186922">
    <property type="component" value="Unassembled WGS sequence"/>
</dbReference>
<keyword evidence="6" id="KW-0653">Protein transport</keyword>
<dbReference type="InterPro" id="IPR001494">
    <property type="entry name" value="Importin-beta_N"/>
</dbReference>
<feature type="domain" description="Importin N-terminal" evidence="9">
    <location>
        <begin position="23"/>
        <end position="109"/>
    </location>
</feature>
<dbReference type="EMBL" id="BDGG01000007">
    <property type="protein sequence ID" value="GAV01758.1"/>
    <property type="molecule type" value="Genomic_DNA"/>
</dbReference>
<feature type="compositionally biased region" description="Acidic residues" evidence="8">
    <location>
        <begin position="899"/>
        <end position="912"/>
    </location>
</feature>
<proteinExistence type="inferred from homology"/>
<evidence type="ECO:0000256" key="6">
    <source>
        <dbReference type="ARBA" id="ARBA00022927"/>
    </source>
</evidence>
<dbReference type="GO" id="GO:0031267">
    <property type="term" value="F:small GTPase binding"/>
    <property type="evidence" value="ECO:0007669"/>
    <property type="project" value="InterPro"/>
</dbReference>
<dbReference type="PANTHER" id="PTHR10997">
    <property type="entry name" value="IMPORTIN-7, 8, 11"/>
    <property type="match status" value="1"/>
</dbReference>
<dbReference type="GO" id="GO:0006606">
    <property type="term" value="P:protein import into nucleus"/>
    <property type="evidence" value="ECO:0007669"/>
    <property type="project" value="TreeGrafter"/>
</dbReference>
<dbReference type="STRING" id="947166.A0A1D1VPV8"/>
<gene>
    <name evidence="10" type="primary">RvY_12417-1</name>
    <name evidence="10" type="synonym">RvY_12417.1</name>
    <name evidence="10" type="ORF">RvY_12417</name>
</gene>
<dbReference type="InterPro" id="IPR011989">
    <property type="entry name" value="ARM-like"/>
</dbReference>
<dbReference type="Pfam" id="PF25758">
    <property type="entry name" value="TPR_IPO11"/>
    <property type="match status" value="1"/>
</dbReference>
<dbReference type="GO" id="GO:0005635">
    <property type="term" value="C:nuclear envelope"/>
    <property type="evidence" value="ECO:0007669"/>
    <property type="project" value="TreeGrafter"/>
</dbReference>
<accession>A0A1D1VPV8</accession>
<evidence type="ECO:0000313" key="11">
    <source>
        <dbReference type="Proteomes" id="UP000186922"/>
    </source>
</evidence>
<feature type="compositionally biased region" description="Acidic residues" evidence="8">
    <location>
        <begin position="934"/>
        <end position="948"/>
    </location>
</feature>
<dbReference type="InterPro" id="IPR016024">
    <property type="entry name" value="ARM-type_fold"/>
</dbReference>
<evidence type="ECO:0000259" key="9">
    <source>
        <dbReference type="PROSITE" id="PS50166"/>
    </source>
</evidence>
<reference evidence="10 11" key="1">
    <citation type="journal article" date="2016" name="Nat. Commun.">
        <title>Extremotolerant tardigrade genome and improved radiotolerance of human cultured cells by tardigrade-unique protein.</title>
        <authorList>
            <person name="Hashimoto T."/>
            <person name="Horikawa D.D."/>
            <person name="Saito Y."/>
            <person name="Kuwahara H."/>
            <person name="Kozuka-Hata H."/>
            <person name="Shin-I T."/>
            <person name="Minakuchi Y."/>
            <person name="Ohishi K."/>
            <person name="Motoyama A."/>
            <person name="Aizu T."/>
            <person name="Enomoto A."/>
            <person name="Kondo K."/>
            <person name="Tanaka S."/>
            <person name="Hara Y."/>
            <person name="Koshikawa S."/>
            <person name="Sagara H."/>
            <person name="Miura T."/>
            <person name="Yokobori S."/>
            <person name="Miyagawa K."/>
            <person name="Suzuki Y."/>
            <person name="Kubo T."/>
            <person name="Oyama M."/>
            <person name="Kohara Y."/>
            <person name="Fujiyama A."/>
            <person name="Arakawa K."/>
            <person name="Katayama T."/>
            <person name="Toyoda A."/>
            <person name="Kunieda T."/>
        </authorList>
    </citation>
    <scope>NUCLEOTIDE SEQUENCE [LARGE SCALE GENOMIC DNA]</scope>
    <source>
        <strain evidence="10 11">YOKOZUNA-1</strain>
    </source>
</reference>
<comment type="similarity">
    <text evidence="3">Belongs to the importin beta family.</text>
</comment>